<gene>
    <name evidence="1" type="ORF">BH720_10355</name>
</gene>
<sequence>MELEVARKRCLDCLINSIEQLQGRSEPDRLEHIAELIILSMSGPWRYFHTPEHIFEVGGSIDPTEVLAALFHDLVYVQVDHGVNLNISTYISPFVQEQDGQLTIRELDSLPNSSMFQLVSAIFGFSPGQSLSPFSGQNEFLSALIAANILEPFLDIHRITEIAACIEATIPFRPPTASGLTASDLLYQRLLGVNAQFNLGWSEEQFVQMVKRAVRLANRDVENFAFSNSTDFLDNTWNLMPETNQELINANSYTVAGYRKSLQKMEGFMNFLNPELVFQRFRGEPDEETYAALVARTRKNLEVAKLYLGIKLVTIAILEALSYRLGRDIPVSTMMGELPAPGRKSPILEQFLPDVPMASPPKNALEQEVLDLLSKGRNRESVYDIKNSPVSTFIIKSVGFSAMEHLLKRSKDFFAGKIESETFLRECDATVVNKILEGVAQLFDSRKAALHKAG</sequence>
<reference evidence="1" key="1">
    <citation type="submission" date="2016-09" db="EMBL/GenBank/DDBJ databases">
        <title>Draft genome of thermotolerant cyanobacterium Desertifilum sp. strain IPPAS B-1220.</title>
        <authorList>
            <person name="Sinetova M.A."/>
            <person name="Bolakhan K."/>
            <person name="Zayadan B.K."/>
            <person name="Mironov K.S."/>
            <person name="Ustinova V."/>
            <person name="Kupriyanova E.V."/>
            <person name="Sidorov R.A."/>
            <person name="Skrypnik A.N."/>
            <person name="Gogoleva N.E."/>
            <person name="Gogolev Y.V."/>
            <person name="Los D.A."/>
        </authorList>
    </citation>
    <scope>NUCLEOTIDE SEQUENCE [LARGE SCALE GENOMIC DNA]</scope>
    <source>
        <strain evidence="1">IPPAS B-1220</strain>
    </source>
</reference>
<dbReference type="AlphaFoldDB" id="A0A1E5QKS0"/>
<evidence type="ECO:0000313" key="1">
    <source>
        <dbReference type="EMBL" id="OEJ75279.1"/>
    </source>
</evidence>
<dbReference type="OrthoDB" id="5484018at2"/>
<comment type="caution">
    <text evidence="1">The sequence shown here is derived from an EMBL/GenBank/DDBJ whole genome shotgun (WGS) entry which is preliminary data.</text>
</comment>
<organism evidence="1">
    <name type="scientific">Desertifilum tharense IPPAS B-1220</name>
    <dbReference type="NCBI Taxonomy" id="1781255"/>
    <lineage>
        <taxon>Bacteria</taxon>
        <taxon>Bacillati</taxon>
        <taxon>Cyanobacteriota</taxon>
        <taxon>Cyanophyceae</taxon>
        <taxon>Desertifilales</taxon>
        <taxon>Desertifilaceae</taxon>
        <taxon>Desertifilum</taxon>
    </lineage>
</organism>
<protein>
    <submittedName>
        <fullName evidence="1">Uncharacterized protein</fullName>
    </submittedName>
</protein>
<dbReference type="RefSeq" id="WP_069967279.1">
    <property type="nucleotide sequence ID" value="NZ_CM124774.1"/>
</dbReference>
<name>A0A1E5QKS0_9CYAN</name>
<proteinExistence type="predicted"/>
<dbReference type="EMBL" id="MJGC01000053">
    <property type="protein sequence ID" value="OEJ75279.1"/>
    <property type="molecule type" value="Genomic_DNA"/>
</dbReference>
<accession>A0A1E5QKS0</accession>